<comment type="caution">
    <text evidence="2">The sequence shown here is derived from an EMBL/GenBank/DDBJ whole genome shotgun (WGS) entry which is preliminary data.</text>
</comment>
<evidence type="ECO:0000256" key="1">
    <source>
        <dbReference type="SAM" id="MobiDB-lite"/>
    </source>
</evidence>
<accession>A0AAV3R9Q9</accession>
<proteinExistence type="predicted"/>
<dbReference type="AlphaFoldDB" id="A0AAV3R9Q9"/>
<name>A0AAV3R9Q9_LITER</name>
<dbReference type="EMBL" id="BAABME010008239">
    <property type="protein sequence ID" value="GAA0172688.1"/>
    <property type="molecule type" value="Genomic_DNA"/>
</dbReference>
<dbReference type="Proteomes" id="UP001454036">
    <property type="component" value="Unassembled WGS sequence"/>
</dbReference>
<protein>
    <submittedName>
        <fullName evidence="2">Uncharacterized protein</fullName>
    </submittedName>
</protein>
<evidence type="ECO:0000313" key="3">
    <source>
        <dbReference type="Proteomes" id="UP001454036"/>
    </source>
</evidence>
<keyword evidence="3" id="KW-1185">Reference proteome</keyword>
<feature type="compositionally biased region" description="Polar residues" evidence="1">
    <location>
        <begin position="1"/>
        <end position="22"/>
    </location>
</feature>
<evidence type="ECO:0000313" key="2">
    <source>
        <dbReference type="EMBL" id="GAA0172688.1"/>
    </source>
</evidence>
<organism evidence="2 3">
    <name type="scientific">Lithospermum erythrorhizon</name>
    <name type="common">Purple gromwell</name>
    <name type="synonym">Lithospermum officinale var. erythrorhizon</name>
    <dbReference type="NCBI Taxonomy" id="34254"/>
    <lineage>
        <taxon>Eukaryota</taxon>
        <taxon>Viridiplantae</taxon>
        <taxon>Streptophyta</taxon>
        <taxon>Embryophyta</taxon>
        <taxon>Tracheophyta</taxon>
        <taxon>Spermatophyta</taxon>
        <taxon>Magnoliopsida</taxon>
        <taxon>eudicotyledons</taxon>
        <taxon>Gunneridae</taxon>
        <taxon>Pentapetalae</taxon>
        <taxon>asterids</taxon>
        <taxon>lamiids</taxon>
        <taxon>Boraginales</taxon>
        <taxon>Boraginaceae</taxon>
        <taxon>Boraginoideae</taxon>
        <taxon>Lithospermeae</taxon>
        <taxon>Lithospermum</taxon>
    </lineage>
</organism>
<reference evidence="2 3" key="1">
    <citation type="submission" date="2024-01" db="EMBL/GenBank/DDBJ databases">
        <title>The complete chloroplast genome sequence of Lithospermum erythrorhizon: insights into the phylogenetic relationship among Boraginaceae species and the maternal lineages of purple gromwells.</title>
        <authorList>
            <person name="Okada T."/>
            <person name="Watanabe K."/>
        </authorList>
    </citation>
    <scope>NUCLEOTIDE SEQUENCE [LARGE SCALE GENOMIC DNA]</scope>
</reference>
<gene>
    <name evidence="2" type="ORF">LIER_26460</name>
</gene>
<feature type="compositionally biased region" description="Low complexity" evidence="1">
    <location>
        <begin position="61"/>
        <end position="73"/>
    </location>
</feature>
<sequence>MFPIQTHTKILHNNGNSIVVKSTNDEVPVSASIPPSPDGAATDGKTSPPPGHKDGFRPTTPGHSPGIGHSIHH</sequence>
<feature type="region of interest" description="Disordered" evidence="1">
    <location>
        <begin position="1"/>
        <end position="73"/>
    </location>
</feature>